<feature type="domain" description="Spore protein YkvP/CgeB glycosyl transferase-like" evidence="1">
    <location>
        <begin position="165"/>
        <end position="316"/>
    </location>
</feature>
<reference evidence="2" key="1">
    <citation type="journal article" date="2021" name="Front. Microbiol.">
        <title>Comprehensive Comparative Genomics and Phenotyping of Methylobacterium Species.</title>
        <authorList>
            <person name="Alessa O."/>
            <person name="Ogura Y."/>
            <person name="Fujitani Y."/>
            <person name="Takami H."/>
            <person name="Hayashi T."/>
            <person name="Sahin N."/>
            <person name="Tani A."/>
        </authorList>
    </citation>
    <scope>NUCLEOTIDE SEQUENCE</scope>
    <source>
        <strain evidence="2">DSM 23632</strain>
    </source>
</reference>
<proteinExistence type="predicted"/>
<dbReference type="Pfam" id="PF13524">
    <property type="entry name" value="Glyco_trans_1_2"/>
    <property type="match status" value="1"/>
</dbReference>
<keyword evidence="3" id="KW-1185">Reference proteome</keyword>
<reference evidence="2" key="2">
    <citation type="submission" date="2021-08" db="EMBL/GenBank/DDBJ databases">
        <authorList>
            <person name="Tani A."/>
            <person name="Ola A."/>
            <person name="Ogura Y."/>
            <person name="Katsura K."/>
            <person name="Hayashi T."/>
        </authorList>
    </citation>
    <scope>NUCLEOTIDE SEQUENCE</scope>
    <source>
        <strain evidence="2">DSM 23632</strain>
    </source>
</reference>
<protein>
    <recommendedName>
        <fullName evidence="1">Spore protein YkvP/CgeB glycosyl transferase-like domain-containing protein</fullName>
    </recommendedName>
</protein>
<comment type="caution">
    <text evidence="2">The sequence shown here is derived from an EMBL/GenBank/DDBJ whole genome shotgun (WGS) entry which is preliminary data.</text>
</comment>
<accession>A0ABQ4TWN2</accession>
<evidence type="ECO:0000313" key="2">
    <source>
        <dbReference type="EMBL" id="GJE58010.1"/>
    </source>
</evidence>
<dbReference type="Proteomes" id="UP001055057">
    <property type="component" value="Unassembled WGS sequence"/>
</dbReference>
<gene>
    <name evidence="2" type="ORF">MPOCJGCO_0086</name>
</gene>
<evidence type="ECO:0000259" key="1">
    <source>
        <dbReference type="Pfam" id="PF13524"/>
    </source>
</evidence>
<evidence type="ECO:0000313" key="3">
    <source>
        <dbReference type="Proteomes" id="UP001055057"/>
    </source>
</evidence>
<dbReference type="InterPro" id="IPR055259">
    <property type="entry name" value="YkvP/CgeB_Glyco_trans-like"/>
</dbReference>
<dbReference type="RefSeq" id="WP_238180645.1">
    <property type="nucleotide sequence ID" value="NZ_BPRB01000005.1"/>
</dbReference>
<organism evidence="2 3">
    <name type="scientific">Methylobacterium trifolii</name>
    <dbReference type="NCBI Taxonomy" id="1003092"/>
    <lineage>
        <taxon>Bacteria</taxon>
        <taxon>Pseudomonadati</taxon>
        <taxon>Pseudomonadota</taxon>
        <taxon>Alphaproteobacteria</taxon>
        <taxon>Hyphomicrobiales</taxon>
        <taxon>Methylobacteriaceae</taxon>
        <taxon>Methylobacterium</taxon>
    </lineage>
</organism>
<name>A0ABQ4TWN2_9HYPH</name>
<sequence>MIAAPRVLVTSTFKDSLNTNSAIRAYLAEGLAEVLGAGSVSARPLELAPAAVAQARPDLVVAVGSLVPDASDLRSLRRAVDAVGGRLALWLHDDPYEIDYAFKAGPLADIVFSNDNWSVPHYRHDDVHHLPLAASPSVHLRPLRPVEARSTTVFFCGVAYANRIDLLRRADRLLSRHASAILGDGWPPDLRCATNRRLSVSEMADHAADARLTLNVGRDLDIANRRYGLPAASPGPRTFEVALSGSAQLYFVSGLEICDCFEPETEIILVDGVRDIERAVERACDDPAGIFAIARAAQERALREHTYAARARRLLALCRLDNG</sequence>
<dbReference type="EMBL" id="BPRB01000005">
    <property type="protein sequence ID" value="GJE58010.1"/>
    <property type="molecule type" value="Genomic_DNA"/>
</dbReference>